<dbReference type="STRING" id="660122.C7ZMU3"/>
<protein>
    <recommendedName>
        <fullName evidence="3">Amidase domain-containing protein</fullName>
    </recommendedName>
</protein>
<proteinExistence type="inferred from homology"/>
<dbReference type="OrthoDB" id="6428749at2759"/>
<dbReference type="KEGG" id="nhe:NECHADRAFT_94848"/>
<reference evidence="4 5" key="1">
    <citation type="journal article" date="2009" name="PLoS Genet.">
        <title>The genome of Nectria haematococca: contribution of supernumerary chromosomes to gene expansion.</title>
        <authorList>
            <person name="Coleman J.J."/>
            <person name="Rounsley S.D."/>
            <person name="Rodriguez-Carres M."/>
            <person name="Kuo A."/>
            <person name="Wasmann C.C."/>
            <person name="Grimwood J."/>
            <person name="Schmutz J."/>
            <person name="Taga M."/>
            <person name="White G.J."/>
            <person name="Zhou S."/>
            <person name="Schwartz D.C."/>
            <person name="Freitag M."/>
            <person name="Ma L.J."/>
            <person name="Danchin E.G."/>
            <person name="Henrissat B."/>
            <person name="Coutinho P.M."/>
            <person name="Nelson D.R."/>
            <person name="Straney D."/>
            <person name="Napoli C.A."/>
            <person name="Barker B.M."/>
            <person name="Gribskov M."/>
            <person name="Rep M."/>
            <person name="Kroken S."/>
            <person name="Molnar I."/>
            <person name="Rensing C."/>
            <person name="Kennell J.C."/>
            <person name="Zamora J."/>
            <person name="Farman M.L."/>
            <person name="Selker E.U."/>
            <person name="Salamov A."/>
            <person name="Shapiro H."/>
            <person name="Pangilinan J."/>
            <person name="Lindquist E."/>
            <person name="Lamers C."/>
            <person name="Grigoriev I.V."/>
            <person name="Geiser D.M."/>
            <person name="Covert S.F."/>
            <person name="Temporini E."/>
            <person name="Vanetten H.D."/>
        </authorList>
    </citation>
    <scope>NUCLEOTIDE SEQUENCE [LARGE SCALE GENOMIC DNA]</scope>
    <source>
        <strain evidence="5">ATCC MYA-4622 / CBS 123669 / FGSC 9596 / NRRL 45880 / 77-13-4</strain>
    </source>
</reference>
<feature type="domain" description="Amidase" evidence="3">
    <location>
        <begin position="82"/>
        <end position="190"/>
    </location>
</feature>
<keyword evidence="5" id="KW-1185">Reference proteome</keyword>
<evidence type="ECO:0000256" key="2">
    <source>
        <dbReference type="ARBA" id="ARBA00022801"/>
    </source>
</evidence>
<dbReference type="InterPro" id="IPR036928">
    <property type="entry name" value="AS_sf"/>
</dbReference>
<accession>C7ZMU3</accession>
<dbReference type="AlphaFoldDB" id="C7ZMU3"/>
<dbReference type="SUPFAM" id="SSF75304">
    <property type="entry name" value="Amidase signature (AS) enzymes"/>
    <property type="match status" value="1"/>
</dbReference>
<dbReference type="InParanoid" id="C7ZMU3"/>
<dbReference type="RefSeq" id="XP_003040409.1">
    <property type="nucleotide sequence ID" value="XM_003040363.1"/>
</dbReference>
<organism evidence="4 5">
    <name type="scientific">Fusarium vanettenii (strain ATCC MYA-4622 / CBS 123669 / FGSC 9596 / NRRL 45880 / 77-13-4)</name>
    <name type="common">Fusarium solani subsp. pisi</name>
    <dbReference type="NCBI Taxonomy" id="660122"/>
    <lineage>
        <taxon>Eukaryota</taxon>
        <taxon>Fungi</taxon>
        <taxon>Dikarya</taxon>
        <taxon>Ascomycota</taxon>
        <taxon>Pezizomycotina</taxon>
        <taxon>Sordariomycetes</taxon>
        <taxon>Hypocreomycetidae</taxon>
        <taxon>Hypocreales</taxon>
        <taxon>Nectriaceae</taxon>
        <taxon>Fusarium</taxon>
        <taxon>Fusarium solani species complex</taxon>
        <taxon>Fusarium vanettenii</taxon>
    </lineage>
</organism>
<dbReference type="PIRSF" id="PIRSF001221">
    <property type="entry name" value="Amidase_fungi"/>
    <property type="match status" value="1"/>
</dbReference>
<feature type="domain" description="Amidase" evidence="3">
    <location>
        <begin position="295"/>
        <end position="498"/>
    </location>
</feature>
<comment type="similarity">
    <text evidence="1">Belongs to the amidase family.</text>
</comment>
<name>C7ZMU3_FUSV7</name>
<evidence type="ECO:0000259" key="3">
    <source>
        <dbReference type="Pfam" id="PF01425"/>
    </source>
</evidence>
<dbReference type="GO" id="GO:0016787">
    <property type="term" value="F:hydrolase activity"/>
    <property type="evidence" value="ECO:0007669"/>
    <property type="project" value="UniProtKB-KW"/>
</dbReference>
<dbReference type="eggNOG" id="KOG1212">
    <property type="taxonomic scope" value="Eukaryota"/>
</dbReference>
<evidence type="ECO:0000256" key="1">
    <source>
        <dbReference type="ARBA" id="ARBA00009199"/>
    </source>
</evidence>
<gene>
    <name evidence="4" type="ORF">NECHADRAFT_94848</name>
</gene>
<dbReference type="GeneID" id="9678822"/>
<dbReference type="InterPro" id="IPR023631">
    <property type="entry name" value="Amidase_dom"/>
</dbReference>
<evidence type="ECO:0000313" key="4">
    <source>
        <dbReference type="EMBL" id="EEU34696.1"/>
    </source>
</evidence>
<dbReference type="PANTHER" id="PTHR46072">
    <property type="entry name" value="AMIDASE-RELATED-RELATED"/>
    <property type="match status" value="1"/>
</dbReference>
<dbReference type="Proteomes" id="UP000005206">
    <property type="component" value="Chromosome 7"/>
</dbReference>
<dbReference type="Pfam" id="PF01425">
    <property type="entry name" value="Amidase"/>
    <property type="match status" value="2"/>
</dbReference>
<dbReference type="VEuPathDB" id="FungiDB:NECHADRAFT_94848"/>
<dbReference type="EMBL" id="GG698958">
    <property type="protein sequence ID" value="EEU34696.1"/>
    <property type="molecule type" value="Genomic_DNA"/>
</dbReference>
<evidence type="ECO:0000313" key="5">
    <source>
        <dbReference type="Proteomes" id="UP000005206"/>
    </source>
</evidence>
<keyword evidence="2" id="KW-0378">Hydrolase</keyword>
<dbReference type="Gene3D" id="3.90.1300.10">
    <property type="entry name" value="Amidase signature (AS) domain"/>
    <property type="match status" value="2"/>
</dbReference>
<sequence>MLKPDWQALIQAKRAERDSRIPAEWRLDSSITSQAHRENPISAFDLLDQTNLVTKSERTITENYDATSLLAQLASGALSSFEVTLAFCKRAVIAQQLINPLTEMFFDKALERAKELDAYLARAGKSKGPFHGLPISLKDMWMVKGEAATLGFVAYLSKPVAEENSPIVDILLDGGAVLYCKTNVPQGLFVFHGGRKQRIWRNSEPPQAHTGGCWQQYGRGSFDRVPWLTPWSRHRYWRLYPFTVSRQRRVRIQANCKPGPLLGSTVSLPQGMSWHPSFSWTTRQALAVPWADVPKRKLKIGYWEGSPQTPVFPPILRALRKAAEALKAAGHEVVPLSTPAGGGTLDCAGIYIHSLGFDTNATLMQFLDDAEEEILPGMKDLKEAMAGAPKSTLEDVWQFHGNRGDYRQAWHAKWAETGMDVLLCPAHQGTGMPHNAYGLPVYTMIWNLLDCPASVIPFLKASKIIDTDKVEGYDADVLDGAPAHVQVVGWTLRDEEVLMATEVIDDVLRNVPEADLPPLYSSL</sequence>
<dbReference type="PANTHER" id="PTHR46072:SF11">
    <property type="entry name" value="AMIDASE-RELATED"/>
    <property type="match status" value="1"/>
</dbReference>
<dbReference type="HOGENOM" id="CLU_009600_9_2_1"/>